<name>G3BD04_CANTC</name>
<feature type="region of interest" description="Disordered" evidence="5">
    <location>
        <begin position="539"/>
        <end position="595"/>
    </location>
</feature>
<evidence type="ECO:0000313" key="8">
    <source>
        <dbReference type="Proteomes" id="UP000000707"/>
    </source>
</evidence>
<evidence type="ECO:0000256" key="2">
    <source>
        <dbReference type="ARBA" id="ARBA00022741"/>
    </source>
</evidence>
<proteinExistence type="inferred from homology"/>
<dbReference type="STRING" id="590646.G3BD04"/>
<dbReference type="EMBL" id="GL996528">
    <property type="protein sequence ID" value="EGV60887.1"/>
    <property type="molecule type" value="Genomic_DNA"/>
</dbReference>
<dbReference type="PROSITE" id="PS00675">
    <property type="entry name" value="SIGMA54_INTERACT_1"/>
    <property type="match status" value="1"/>
</dbReference>
<dbReference type="GO" id="GO:0032156">
    <property type="term" value="C:septin cytoskeleton"/>
    <property type="evidence" value="ECO:0007669"/>
    <property type="project" value="UniProtKB-ARBA"/>
</dbReference>
<dbReference type="SUPFAM" id="SSF52540">
    <property type="entry name" value="P-loop containing nucleoside triphosphate hydrolases"/>
    <property type="match status" value="1"/>
</dbReference>
<comment type="similarity">
    <text evidence="4">Belongs to the TRAFAC class TrmE-Era-EngA-EngB-Septin-like GTPase superfamily. Septin GTPase family.</text>
</comment>
<dbReference type="Gene3D" id="3.40.50.300">
    <property type="entry name" value="P-loop containing nucleotide triphosphate hydrolases"/>
    <property type="match status" value="1"/>
</dbReference>
<dbReference type="CDD" id="cd01850">
    <property type="entry name" value="CDC_Septin"/>
    <property type="match status" value="1"/>
</dbReference>
<sequence>MDDSYNFESPSMVASSPMINYRKDARKGVKFSFMVVGESGTGKTTFVNSLLSQKVLAHRFEGDHASVVDSKTISFTSAKNVALPNTSILQRNDFNPSTANEEPGIALTETKVEIVDEANTKLQLTIVDTPGYGDNFNNEVCFAEIENYLKQQFDLMLAEETKIRRNPRFVDTRIHVMLYFITPNGHGLKELDISCMKRLSKYVNIIPVISKADSFTEDELKFFKKQVKVDIERFNVPIFQFDNLIDEYDEEEDYELIQECKYLAKIQPFAIIGSEDEFEVKDTKTGQTQTIKARQYPWGLVDISNPKYSDFSILKSVLLGSHLQDLKDLTHDFLYESYRTERLTRVTGRGGQDVDYDDTEFHDSTDHQVNLNTTIPSMSNLAQLSSAGASNGHILDLHSTTGSTINDDSSSITSSSSKKPKSMLLDDADPSVKSKDNASFTSSASTISLDQSRNNLNTTNPAFKRLSIAPQRNQLRQISETVPYVIRHERILERQQKLEEMEMASAKELASRAALLEKKAAELKARERAMKKIALEREQAHEASVVAQSTTNGVADETVEGDETITQNGQNGNISHSSIRKEETLTDLHSMVSKP</sequence>
<feature type="domain" description="Septin-type G" evidence="6">
    <location>
        <begin position="27"/>
        <end position="345"/>
    </location>
</feature>
<keyword evidence="8" id="KW-1185">Reference proteome</keyword>
<dbReference type="InterPro" id="IPR030379">
    <property type="entry name" value="G_SEPTIN_dom"/>
</dbReference>
<comment type="subcellular location">
    <subcellularLocation>
        <location evidence="1">Bud neck</location>
    </subcellularLocation>
</comment>
<evidence type="ECO:0000256" key="4">
    <source>
        <dbReference type="RuleBase" id="RU004560"/>
    </source>
</evidence>
<gene>
    <name evidence="7" type="ORF">CANTEDRAFT_132529</name>
</gene>
<evidence type="ECO:0000256" key="5">
    <source>
        <dbReference type="SAM" id="MobiDB-lite"/>
    </source>
</evidence>
<evidence type="ECO:0000256" key="1">
    <source>
        <dbReference type="ARBA" id="ARBA00004266"/>
    </source>
</evidence>
<dbReference type="GO" id="GO:0005525">
    <property type="term" value="F:GTP binding"/>
    <property type="evidence" value="ECO:0007669"/>
    <property type="project" value="UniProtKB-KW"/>
</dbReference>
<organism evidence="8">
    <name type="scientific">Candida tenuis (strain ATCC 10573 / BCRC 21748 / CBS 615 / JCM 9827 / NBRC 10315 / NRRL Y-1498 / VKM Y-70)</name>
    <name type="common">Yeast</name>
    <name type="synonym">Yamadazyma tenuis</name>
    <dbReference type="NCBI Taxonomy" id="590646"/>
    <lineage>
        <taxon>Eukaryota</taxon>
        <taxon>Fungi</taxon>
        <taxon>Dikarya</taxon>
        <taxon>Ascomycota</taxon>
        <taxon>Saccharomycotina</taxon>
        <taxon>Pichiomycetes</taxon>
        <taxon>Debaryomycetaceae</taxon>
        <taxon>Yamadazyma</taxon>
    </lineage>
</organism>
<dbReference type="GO" id="GO:0005935">
    <property type="term" value="C:cellular bud neck"/>
    <property type="evidence" value="ECO:0007669"/>
    <property type="project" value="UniProtKB-SubCell"/>
</dbReference>
<protein>
    <submittedName>
        <fullName evidence="7">Septin</fullName>
    </submittedName>
</protein>
<keyword evidence="3 4" id="KW-0342">GTP-binding</keyword>
<dbReference type="PANTHER" id="PTHR18884">
    <property type="entry name" value="SEPTIN"/>
    <property type="match status" value="1"/>
</dbReference>
<dbReference type="PROSITE" id="PS51719">
    <property type="entry name" value="G_SEPTIN"/>
    <property type="match status" value="1"/>
</dbReference>
<feature type="compositionally biased region" description="Polar residues" evidence="5">
    <location>
        <begin position="437"/>
        <end position="446"/>
    </location>
</feature>
<evidence type="ECO:0000313" key="7">
    <source>
        <dbReference type="EMBL" id="EGV60887.1"/>
    </source>
</evidence>
<dbReference type="eggNOG" id="KOG2655">
    <property type="taxonomic scope" value="Eukaryota"/>
</dbReference>
<evidence type="ECO:0000259" key="6">
    <source>
        <dbReference type="PROSITE" id="PS51719"/>
    </source>
</evidence>
<reference evidence="7 8" key="1">
    <citation type="journal article" date="2011" name="Proc. Natl. Acad. Sci. U.S.A.">
        <title>Comparative genomics of xylose-fermenting fungi for enhanced biofuel production.</title>
        <authorList>
            <person name="Wohlbach D.J."/>
            <person name="Kuo A."/>
            <person name="Sato T.K."/>
            <person name="Potts K.M."/>
            <person name="Salamov A.A."/>
            <person name="LaButti K.M."/>
            <person name="Sun H."/>
            <person name="Clum A."/>
            <person name="Pangilinan J.L."/>
            <person name="Lindquist E.A."/>
            <person name="Lucas S."/>
            <person name="Lapidus A."/>
            <person name="Jin M."/>
            <person name="Gunawan C."/>
            <person name="Balan V."/>
            <person name="Dale B.E."/>
            <person name="Jeffries T.W."/>
            <person name="Zinkel R."/>
            <person name="Barry K.W."/>
            <person name="Grigoriev I.V."/>
            <person name="Gasch A.P."/>
        </authorList>
    </citation>
    <scope>NUCLEOTIDE SEQUENCE [LARGE SCALE GENOMIC DNA]</scope>
    <source>
        <strain evidence="8">ATCC 10573 / BCRC 21748 / CBS 615 / JCM 9827 / NBRC 10315 / NRRL Y-1498 / VKM Y-70</strain>
    </source>
</reference>
<dbReference type="InterPro" id="IPR016491">
    <property type="entry name" value="Septin"/>
</dbReference>
<dbReference type="Proteomes" id="UP000000707">
    <property type="component" value="Unassembled WGS sequence"/>
</dbReference>
<evidence type="ECO:0000256" key="3">
    <source>
        <dbReference type="ARBA" id="ARBA00023134"/>
    </source>
</evidence>
<dbReference type="HOGENOM" id="CLU_017718_7_4_1"/>
<feature type="compositionally biased region" description="Low complexity" evidence="5">
    <location>
        <begin position="400"/>
        <end position="417"/>
    </location>
</feature>
<dbReference type="GeneID" id="18249627"/>
<accession>G3BD04</accession>
<keyword evidence="2 4" id="KW-0547">Nucleotide-binding</keyword>
<dbReference type="GO" id="GO:0005938">
    <property type="term" value="C:cell cortex"/>
    <property type="evidence" value="ECO:0007669"/>
    <property type="project" value="UniProtKB-ARBA"/>
</dbReference>
<dbReference type="Pfam" id="PF00735">
    <property type="entry name" value="Septin"/>
    <property type="match status" value="1"/>
</dbReference>
<feature type="region of interest" description="Disordered" evidence="5">
    <location>
        <begin position="400"/>
        <end position="446"/>
    </location>
</feature>
<dbReference type="InterPro" id="IPR027417">
    <property type="entry name" value="P-loop_NTPase"/>
</dbReference>
<dbReference type="InterPro" id="IPR025662">
    <property type="entry name" value="Sigma_54_int_dom_ATP-bd_1"/>
</dbReference>
<dbReference type="KEGG" id="cten:18249627"/>
<feature type="compositionally biased region" description="Polar residues" evidence="5">
    <location>
        <begin position="564"/>
        <end position="577"/>
    </location>
</feature>
<dbReference type="AlphaFoldDB" id="G3BD04"/>
<dbReference type="OrthoDB" id="416553at2759"/>